<dbReference type="AlphaFoldDB" id="A0A8H5LYD5"/>
<keyword evidence="8" id="KW-0342">GTP-binding</keyword>
<protein>
    <recommendedName>
        <fullName evidence="3">Signal recognition particle receptor subunit beta</fullName>
    </recommendedName>
</protein>
<feature type="transmembrane region" description="Helical" evidence="12">
    <location>
        <begin position="29"/>
        <end position="48"/>
    </location>
</feature>
<keyword evidence="6" id="KW-0256">Endoplasmic reticulum</keyword>
<comment type="subcellular location">
    <subcellularLocation>
        <location evidence="1">Endoplasmic reticulum membrane</location>
        <topology evidence="1">Single-pass membrane protein</topology>
    </subcellularLocation>
</comment>
<evidence type="ECO:0000256" key="6">
    <source>
        <dbReference type="ARBA" id="ARBA00022824"/>
    </source>
</evidence>
<evidence type="ECO:0000256" key="12">
    <source>
        <dbReference type="SAM" id="Phobius"/>
    </source>
</evidence>
<evidence type="ECO:0000256" key="10">
    <source>
        <dbReference type="ARBA" id="ARBA00023170"/>
    </source>
</evidence>
<sequence length="281" mass="30439">MSLNSTDDVTPESPVPSHFMSYAGLDPQVMILASLFIAMIAVATLVFITKRQSQSKGNSLILVGAPDSGKTTIFTSLVYNQTVPTHTSLQTNSSFIPRSGSKQPFRIIDIPGHPRIREQFREFVSDAKALVFIVDANTISRNGSVVAEHLHLVMSAIASLPPSHSLPSLIILAHKADLMRTASGSADSILLAVNRVQTVLERELEKRRLSQSGMGVESMGSEDEKSDVGGLECSGPEATFKFDNWDGGEVRFLGTSIKEVKVPQGGKPGLFALQDWIEDNM</sequence>
<dbReference type="Gene3D" id="3.40.50.300">
    <property type="entry name" value="P-loop containing nucleotide triphosphate hydrolases"/>
    <property type="match status" value="1"/>
</dbReference>
<proteinExistence type="inferred from homology"/>
<gene>
    <name evidence="13" type="ORF">D9758_000753</name>
</gene>
<organism evidence="13 14">
    <name type="scientific">Tetrapyrgos nigripes</name>
    <dbReference type="NCBI Taxonomy" id="182062"/>
    <lineage>
        <taxon>Eukaryota</taxon>
        <taxon>Fungi</taxon>
        <taxon>Dikarya</taxon>
        <taxon>Basidiomycota</taxon>
        <taxon>Agaricomycotina</taxon>
        <taxon>Agaricomycetes</taxon>
        <taxon>Agaricomycetidae</taxon>
        <taxon>Agaricales</taxon>
        <taxon>Marasmiineae</taxon>
        <taxon>Marasmiaceae</taxon>
        <taxon>Tetrapyrgos</taxon>
    </lineage>
</organism>
<evidence type="ECO:0000256" key="7">
    <source>
        <dbReference type="ARBA" id="ARBA00022989"/>
    </source>
</evidence>
<comment type="caution">
    <text evidence="13">The sequence shown here is derived from an EMBL/GenBank/DDBJ whole genome shotgun (WGS) entry which is preliminary data.</text>
</comment>
<dbReference type="EMBL" id="JAACJM010000003">
    <property type="protein sequence ID" value="KAF5373926.1"/>
    <property type="molecule type" value="Genomic_DNA"/>
</dbReference>
<evidence type="ECO:0000256" key="11">
    <source>
        <dbReference type="SAM" id="MobiDB-lite"/>
    </source>
</evidence>
<dbReference type="GO" id="GO:0005789">
    <property type="term" value="C:endoplasmic reticulum membrane"/>
    <property type="evidence" value="ECO:0007669"/>
    <property type="project" value="UniProtKB-SubCell"/>
</dbReference>
<evidence type="ECO:0000256" key="4">
    <source>
        <dbReference type="ARBA" id="ARBA00022692"/>
    </source>
</evidence>
<keyword evidence="5" id="KW-0547">Nucleotide-binding</keyword>
<dbReference type="Pfam" id="PF09439">
    <property type="entry name" value="SRPRB"/>
    <property type="match status" value="1"/>
</dbReference>
<feature type="region of interest" description="Disordered" evidence="11">
    <location>
        <begin position="211"/>
        <end position="230"/>
    </location>
</feature>
<keyword evidence="14" id="KW-1185">Reference proteome</keyword>
<accession>A0A8H5LYD5</accession>
<keyword evidence="9 12" id="KW-0472">Membrane</keyword>
<evidence type="ECO:0000256" key="8">
    <source>
        <dbReference type="ARBA" id="ARBA00023134"/>
    </source>
</evidence>
<evidence type="ECO:0000256" key="1">
    <source>
        <dbReference type="ARBA" id="ARBA00004389"/>
    </source>
</evidence>
<evidence type="ECO:0000256" key="9">
    <source>
        <dbReference type="ARBA" id="ARBA00023136"/>
    </source>
</evidence>
<comment type="similarity">
    <text evidence="2">Belongs to the SRP receptor beta subunit family.</text>
</comment>
<dbReference type="SUPFAM" id="SSF52540">
    <property type="entry name" value="P-loop containing nucleoside triphosphate hydrolases"/>
    <property type="match status" value="1"/>
</dbReference>
<evidence type="ECO:0000313" key="13">
    <source>
        <dbReference type="EMBL" id="KAF5373926.1"/>
    </source>
</evidence>
<evidence type="ECO:0000256" key="3">
    <source>
        <dbReference type="ARBA" id="ARBA00020256"/>
    </source>
</evidence>
<keyword evidence="7 12" id="KW-1133">Transmembrane helix</keyword>
<reference evidence="13 14" key="1">
    <citation type="journal article" date="2020" name="ISME J.">
        <title>Uncovering the hidden diversity of litter-decomposition mechanisms in mushroom-forming fungi.</title>
        <authorList>
            <person name="Floudas D."/>
            <person name="Bentzer J."/>
            <person name="Ahren D."/>
            <person name="Johansson T."/>
            <person name="Persson P."/>
            <person name="Tunlid A."/>
        </authorList>
    </citation>
    <scope>NUCLEOTIDE SEQUENCE [LARGE SCALE GENOMIC DNA]</scope>
    <source>
        <strain evidence="13 14">CBS 291.85</strain>
    </source>
</reference>
<evidence type="ECO:0000256" key="2">
    <source>
        <dbReference type="ARBA" id="ARBA00005619"/>
    </source>
</evidence>
<evidence type="ECO:0000256" key="5">
    <source>
        <dbReference type="ARBA" id="ARBA00022741"/>
    </source>
</evidence>
<dbReference type="OrthoDB" id="41266at2759"/>
<evidence type="ECO:0000313" key="14">
    <source>
        <dbReference type="Proteomes" id="UP000559256"/>
    </source>
</evidence>
<keyword evidence="4 12" id="KW-0812">Transmembrane</keyword>
<dbReference type="InterPro" id="IPR019009">
    <property type="entry name" value="SRP_receptor_beta_su"/>
</dbReference>
<dbReference type="GO" id="GO:0005525">
    <property type="term" value="F:GTP binding"/>
    <property type="evidence" value="ECO:0007669"/>
    <property type="project" value="UniProtKB-KW"/>
</dbReference>
<dbReference type="InterPro" id="IPR027417">
    <property type="entry name" value="P-loop_NTPase"/>
</dbReference>
<keyword evidence="10" id="KW-0675">Receptor</keyword>
<name>A0A8H5LYD5_9AGAR</name>
<dbReference type="Proteomes" id="UP000559256">
    <property type="component" value="Unassembled WGS sequence"/>
</dbReference>